<feature type="compositionally biased region" description="Basic residues" evidence="1">
    <location>
        <begin position="186"/>
        <end position="202"/>
    </location>
</feature>
<feature type="compositionally biased region" description="Basic and acidic residues" evidence="1">
    <location>
        <begin position="233"/>
        <end position="264"/>
    </location>
</feature>
<gene>
    <name evidence="2" type="primary">Cnig_chr_X.g25310</name>
    <name evidence="2" type="ORF">B9Z55_025310</name>
</gene>
<dbReference type="OrthoDB" id="10502038at2759"/>
<proteinExistence type="predicted"/>
<keyword evidence="3" id="KW-1185">Reference proteome</keyword>
<feature type="region of interest" description="Disordered" evidence="1">
    <location>
        <begin position="153"/>
        <end position="266"/>
    </location>
</feature>
<organism evidence="2 3">
    <name type="scientific">Caenorhabditis nigoni</name>
    <dbReference type="NCBI Taxonomy" id="1611254"/>
    <lineage>
        <taxon>Eukaryota</taxon>
        <taxon>Metazoa</taxon>
        <taxon>Ecdysozoa</taxon>
        <taxon>Nematoda</taxon>
        <taxon>Chromadorea</taxon>
        <taxon>Rhabditida</taxon>
        <taxon>Rhabditina</taxon>
        <taxon>Rhabditomorpha</taxon>
        <taxon>Rhabditoidea</taxon>
        <taxon>Rhabditidae</taxon>
        <taxon>Peloderinae</taxon>
        <taxon>Caenorhabditis</taxon>
    </lineage>
</organism>
<feature type="region of interest" description="Disordered" evidence="1">
    <location>
        <begin position="531"/>
        <end position="580"/>
    </location>
</feature>
<comment type="caution">
    <text evidence="2">The sequence shown here is derived from an EMBL/GenBank/DDBJ whole genome shotgun (WGS) entry which is preliminary data.</text>
</comment>
<feature type="compositionally biased region" description="Low complexity" evidence="1">
    <location>
        <begin position="472"/>
        <end position="484"/>
    </location>
</feature>
<dbReference type="EMBL" id="PDUG01000006">
    <property type="protein sequence ID" value="PIC19952.1"/>
    <property type="molecule type" value="Genomic_DNA"/>
</dbReference>
<dbReference type="Proteomes" id="UP000230233">
    <property type="component" value="Chromosome X"/>
</dbReference>
<evidence type="ECO:0000256" key="1">
    <source>
        <dbReference type="SAM" id="MobiDB-lite"/>
    </source>
</evidence>
<reference evidence="3" key="1">
    <citation type="submission" date="2017-10" db="EMBL/GenBank/DDBJ databases">
        <title>Rapid genome shrinkage in a self-fertile nematode reveals novel sperm competition proteins.</title>
        <authorList>
            <person name="Yin D."/>
            <person name="Schwarz E.M."/>
            <person name="Thomas C.G."/>
            <person name="Felde R.L."/>
            <person name="Korf I.F."/>
            <person name="Cutter A.D."/>
            <person name="Schartner C.M."/>
            <person name="Ralston E.J."/>
            <person name="Meyer B.J."/>
            <person name="Haag E.S."/>
        </authorList>
    </citation>
    <scope>NUCLEOTIDE SEQUENCE [LARGE SCALE GENOMIC DNA]</scope>
    <source>
        <strain evidence="3">JU1422</strain>
    </source>
</reference>
<feature type="region of interest" description="Disordered" evidence="1">
    <location>
        <begin position="415"/>
        <end position="436"/>
    </location>
</feature>
<sequence length="816" mass="90866">MSDSLPSPNGTVPEKFLQLREQRIRVHTDRLNGWLLLDVSNPEVVRDLEKITDENSLIEFEKKREIWAALQNVNFPAPEVRFAPKRTAFNINAVPFQPRISVIEAPRFVLPIVPKSYKLGTPEAAPIFSRIHEKKKESKIRIEVTLADDECSSISDKATEEPSITESKEAGHEKIVVPVCHLAKNNNKKSKTGKNKNKSGKKSKNDVESTTSEIIEQPNIDVEEVTEGPAITDTKEADHENVDLDEKERTGCDEVKSLSHEKAPNPEAIFDKSTILVLSSGQASEKKTIQLPPTHVLSTVGSGKSENGSPSTLSLNPHGLLFLDENKIIPMTEENGNNSIQGKSESRQVIVGLDEEEQTSSDKVESLHDEKTQRPQAIFKDDDFPVLSSGKKGRIEPSPNHVFLPLGSGTLSSRLSGGLPTQDKNKVASVKKQNDNNAKTGTWAAVVKSKLPVEPSSAAQPQSVNRVKTRGSSVSSKRPAPSSSRKTHVFPVTFTLHNSPKAKKFDEDGFEMVINGASTSEIAIKIKRKIVIEKKSPSSSTSSPSIPSSSEPSSATPSLSSSTSPQKKKKKPSNQKKLKNVLKVTEDDLLAMELGIEENKKWGEKKKAEEEKMKEEEEAKAQEELQKLKEDEKKKAPEENRETILEEDEKEVTAEEMKEYREELAMNQSIQKRKITGVAVQAFEEHSIGHKEQQVINKKVKGFCSSMKKLKGKKHSHPMVVPFDHREPKDVTNKRDIDNGNLLDIRIKYANKEGDPWNMFLAVVFGAFRESYCSQVGPTLIELFGQTDSETYMAREELFIKTLFNDQGKMLKSVGY</sequence>
<evidence type="ECO:0000313" key="3">
    <source>
        <dbReference type="Proteomes" id="UP000230233"/>
    </source>
</evidence>
<feature type="compositionally biased region" description="Low complexity" evidence="1">
    <location>
        <begin position="537"/>
        <end position="565"/>
    </location>
</feature>
<protein>
    <submittedName>
        <fullName evidence="2">Uncharacterized protein</fullName>
    </submittedName>
</protein>
<evidence type="ECO:0000313" key="2">
    <source>
        <dbReference type="EMBL" id="PIC19952.1"/>
    </source>
</evidence>
<accession>A0A2G5SYA8</accession>
<feature type="compositionally biased region" description="Polar residues" evidence="1">
    <location>
        <begin position="457"/>
        <end position="466"/>
    </location>
</feature>
<feature type="compositionally biased region" description="Basic and acidic residues" evidence="1">
    <location>
        <begin position="166"/>
        <end position="175"/>
    </location>
</feature>
<feature type="region of interest" description="Disordered" evidence="1">
    <location>
        <begin position="612"/>
        <end position="641"/>
    </location>
</feature>
<feature type="compositionally biased region" description="Basic residues" evidence="1">
    <location>
        <begin position="566"/>
        <end position="580"/>
    </location>
</feature>
<name>A0A2G5SYA8_9PELO</name>
<feature type="region of interest" description="Disordered" evidence="1">
    <location>
        <begin position="453"/>
        <end position="488"/>
    </location>
</feature>
<dbReference type="AlphaFoldDB" id="A0A2G5SYA8"/>